<dbReference type="InterPro" id="IPR013525">
    <property type="entry name" value="ABC2_TM"/>
</dbReference>
<evidence type="ECO:0000256" key="2">
    <source>
        <dbReference type="ARBA" id="ARBA00022475"/>
    </source>
</evidence>
<dbReference type="Pfam" id="PF12698">
    <property type="entry name" value="ABC2_membrane_3"/>
    <property type="match status" value="1"/>
</dbReference>
<comment type="caution">
    <text evidence="8">The sequence shown here is derived from an EMBL/GenBank/DDBJ whole genome shotgun (WGS) entry which is preliminary data.</text>
</comment>
<keyword evidence="3 6" id="KW-0812">Transmembrane</keyword>
<evidence type="ECO:0000256" key="1">
    <source>
        <dbReference type="ARBA" id="ARBA00004651"/>
    </source>
</evidence>
<dbReference type="RefSeq" id="WP_407030650.1">
    <property type="nucleotide sequence ID" value="NZ_JAQGEF010000005.1"/>
</dbReference>
<evidence type="ECO:0000256" key="6">
    <source>
        <dbReference type="SAM" id="Phobius"/>
    </source>
</evidence>
<evidence type="ECO:0000256" key="5">
    <source>
        <dbReference type="ARBA" id="ARBA00023136"/>
    </source>
</evidence>
<dbReference type="EMBL" id="JAQGEF010000005">
    <property type="protein sequence ID" value="MDA3614322.1"/>
    <property type="molecule type" value="Genomic_DNA"/>
</dbReference>
<reference evidence="8 9" key="1">
    <citation type="submission" date="2022-12" db="EMBL/GenBank/DDBJ databases">
        <title>Chitinophagaceae gen. sp. nov., a new member of the family Chitinophagaceae, isolated from soil in a chemical factory.</title>
        <authorList>
            <person name="Ke Z."/>
        </authorList>
    </citation>
    <scope>NUCLEOTIDE SEQUENCE [LARGE SCALE GENOMIC DNA]</scope>
    <source>
        <strain evidence="8 9">LY-5</strain>
    </source>
</reference>
<gene>
    <name evidence="8" type="primary">gldF</name>
    <name evidence="8" type="ORF">O3P16_05850</name>
</gene>
<dbReference type="InterPro" id="IPR051449">
    <property type="entry name" value="ABC-2_transporter_component"/>
</dbReference>
<sequence length="240" mass="26509">MISIFKKEVAQFFSSLTGYLAIAVFLLLMGLFLFIFPDTSIFDYGYATLDKFFDLAPYILLLLVPAITMRSFSEEFKTGTWELLKTKSISAWQIVTGKYLAALAVVLLTLLPTVIYVFTIYQLSINQSIDSGAIMGSYFGLVFLVAVFTAIGLFCSTLTNNGVVAFLLASFVCFAVYMGFGAVSKMPGLQGGADYWIESLGIDTHYLSMSRGVLELKDVAYFIIVAAAFLLFAKRNIVKK</sequence>
<accession>A0ABT4UIY5</accession>
<feature type="transmembrane region" description="Helical" evidence="6">
    <location>
        <begin position="162"/>
        <end position="180"/>
    </location>
</feature>
<protein>
    <submittedName>
        <fullName evidence="8">Gliding motility-associated ABC transporter permease subunit GldF</fullName>
    </submittedName>
</protein>
<evidence type="ECO:0000259" key="7">
    <source>
        <dbReference type="Pfam" id="PF12698"/>
    </source>
</evidence>
<feature type="transmembrane region" description="Helical" evidence="6">
    <location>
        <begin position="12"/>
        <end position="35"/>
    </location>
</feature>
<keyword evidence="2" id="KW-1003">Cell membrane</keyword>
<feature type="transmembrane region" description="Helical" evidence="6">
    <location>
        <begin position="133"/>
        <end position="155"/>
    </location>
</feature>
<evidence type="ECO:0000256" key="4">
    <source>
        <dbReference type="ARBA" id="ARBA00022989"/>
    </source>
</evidence>
<dbReference type="Proteomes" id="UP001210231">
    <property type="component" value="Unassembled WGS sequence"/>
</dbReference>
<feature type="transmembrane region" description="Helical" evidence="6">
    <location>
        <begin position="219"/>
        <end position="237"/>
    </location>
</feature>
<keyword evidence="4 6" id="KW-1133">Transmembrane helix</keyword>
<dbReference type="PANTHER" id="PTHR30294:SF29">
    <property type="entry name" value="MULTIDRUG ABC TRANSPORTER PERMEASE YBHS-RELATED"/>
    <property type="match status" value="1"/>
</dbReference>
<keyword evidence="9" id="KW-1185">Reference proteome</keyword>
<organism evidence="8 9">
    <name type="scientific">Polluticaenibacter yanchengensis</name>
    <dbReference type="NCBI Taxonomy" id="3014562"/>
    <lineage>
        <taxon>Bacteria</taxon>
        <taxon>Pseudomonadati</taxon>
        <taxon>Bacteroidota</taxon>
        <taxon>Chitinophagia</taxon>
        <taxon>Chitinophagales</taxon>
        <taxon>Chitinophagaceae</taxon>
        <taxon>Polluticaenibacter</taxon>
    </lineage>
</organism>
<name>A0ABT4UIY5_9BACT</name>
<dbReference type="NCBIfam" id="TIGR03518">
    <property type="entry name" value="ABC_perm_GldF"/>
    <property type="match status" value="1"/>
</dbReference>
<dbReference type="InterPro" id="IPR019860">
    <property type="entry name" value="Motility-assoc_ABC_perm_GldF"/>
</dbReference>
<evidence type="ECO:0000256" key="3">
    <source>
        <dbReference type="ARBA" id="ARBA00022692"/>
    </source>
</evidence>
<proteinExistence type="predicted"/>
<evidence type="ECO:0000313" key="8">
    <source>
        <dbReference type="EMBL" id="MDA3614322.1"/>
    </source>
</evidence>
<dbReference type="PANTHER" id="PTHR30294">
    <property type="entry name" value="MEMBRANE COMPONENT OF ABC TRANSPORTER YHHJ-RELATED"/>
    <property type="match status" value="1"/>
</dbReference>
<evidence type="ECO:0000313" key="9">
    <source>
        <dbReference type="Proteomes" id="UP001210231"/>
    </source>
</evidence>
<feature type="transmembrane region" description="Helical" evidence="6">
    <location>
        <begin position="99"/>
        <end position="121"/>
    </location>
</feature>
<feature type="transmembrane region" description="Helical" evidence="6">
    <location>
        <begin position="55"/>
        <end position="72"/>
    </location>
</feature>
<comment type="subcellular location">
    <subcellularLocation>
        <location evidence="1">Cell membrane</location>
        <topology evidence="1">Multi-pass membrane protein</topology>
    </subcellularLocation>
</comment>
<keyword evidence="5 6" id="KW-0472">Membrane</keyword>
<feature type="domain" description="ABC-2 type transporter transmembrane" evidence="7">
    <location>
        <begin position="53"/>
        <end position="188"/>
    </location>
</feature>